<feature type="transmembrane region" description="Helical" evidence="1">
    <location>
        <begin position="20"/>
        <end position="42"/>
    </location>
</feature>
<dbReference type="NCBIfam" id="NF038065">
    <property type="entry name" value="Pr6Pr"/>
    <property type="match status" value="1"/>
</dbReference>
<organism evidence="2 3">
    <name type="scientific">Phreatobacter stygius</name>
    <dbReference type="NCBI Taxonomy" id="1940610"/>
    <lineage>
        <taxon>Bacteria</taxon>
        <taxon>Pseudomonadati</taxon>
        <taxon>Pseudomonadota</taxon>
        <taxon>Alphaproteobacteria</taxon>
        <taxon>Hyphomicrobiales</taxon>
        <taxon>Phreatobacteraceae</taxon>
        <taxon>Phreatobacter</taxon>
    </lineage>
</organism>
<accession>A0A4D7AQV1</accession>
<evidence type="ECO:0000313" key="3">
    <source>
        <dbReference type="Proteomes" id="UP000298781"/>
    </source>
</evidence>
<evidence type="ECO:0000313" key="2">
    <source>
        <dbReference type="EMBL" id="QCI63684.1"/>
    </source>
</evidence>
<keyword evidence="1" id="KW-1133">Transmembrane helix</keyword>
<dbReference type="RefSeq" id="WP_136959141.1">
    <property type="nucleotide sequence ID" value="NZ_CP039690.1"/>
</dbReference>
<proteinExistence type="predicted"/>
<keyword evidence="3" id="KW-1185">Reference proteome</keyword>
<dbReference type="AlphaFoldDB" id="A0A4D7AQV1"/>
<evidence type="ECO:0000256" key="1">
    <source>
        <dbReference type="SAM" id="Phobius"/>
    </source>
</evidence>
<keyword evidence="1" id="KW-0812">Transmembrane</keyword>
<keyword evidence="1" id="KW-0472">Membrane</keyword>
<evidence type="ECO:0008006" key="4">
    <source>
        <dbReference type="Google" id="ProtNLM"/>
    </source>
</evidence>
<protein>
    <recommendedName>
        <fullName evidence="4">Pr6Pr family membrane protein</fullName>
    </recommendedName>
</protein>
<feature type="transmembrane region" description="Helical" evidence="1">
    <location>
        <begin position="85"/>
        <end position="107"/>
    </location>
</feature>
<gene>
    <name evidence="2" type="ORF">E8M01_05180</name>
</gene>
<dbReference type="EMBL" id="CP039690">
    <property type="protein sequence ID" value="QCI63684.1"/>
    <property type="molecule type" value="Genomic_DNA"/>
</dbReference>
<reference evidence="2 3" key="1">
    <citation type="submission" date="2019-04" db="EMBL/GenBank/DDBJ databases">
        <title>Phreatobacter aquaticus sp. nov.</title>
        <authorList>
            <person name="Choi A."/>
        </authorList>
    </citation>
    <scope>NUCLEOTIDE SEQUENCE [LARGE SCALE GENOMIC DNA]</scope>
    <source>
        <strain evidence="2 3">KCTC 52518</strain>
    </source>
</reference>
<name>A0A4D7AQV1_9HYPH</name>
<sequence>MSEIAAGSQGDIGRAGRTAAAVIALMAWLALALQVWLTVTLVRSNGGTTLGGVFVFVSYFTILTNLLMAAVLTALAFGRCVGASLIGAVTLFIAIVGIVYSLALRATWNPQGWQKVADMALHDLTPLLGVAFWAAFAPKGRLAWRDPLLWLVYPLGYFIFALIRGATSGWWAYPFLNADALGYQAVMINAVILTAAFLGLGLVLVAIDRSIGGRPR</sequence>
<dbReference type="InterPro" id="IPR049713">
    <property type="entry name" value="Pr6Pr-like"/>
</dbReference>
<feature type="transmembrane region" description="Helical" evidence="1">
    <location>
        <begin position="54"/>
        <end position="78"/>
    </location>
</feature>
<dbReference type="OrthoDB" id="9809977at2"/>
<dbReference type="Proteomes" id="UP000298781">
    <property type="component" value="Chromosome"/>
</dbReference>
<dbReference type="KEGG" id="pstg:E8M01_05180"/>
<feature type="transmembrane region" description="Helical" evidence="1">
    <location>
        <begin position="148"/>
        <end position="173"/>
    </location>
</feature>
<feature type="transmembrane region" description="Helical" evidence="1">
    <location>
        <begin position="119"/>
        <end position="136"/>
    </location>
</feature>
<feature type="transmembrane region" description="Helical" evidence="1">
    <location>
        <begin position="185"/>
        <end position="207"/>
    </location>
</feature>